<evidence type="ECO:0000313" key="2">
    <source>
        <dbReference type="Proteomes" id="UP001305746"/>
    </source>
</evidence>
<reference evidence="1 2" key="1">
    <citation type="submission" date="2023-12" db="EMBL/GenBank/DDBJ databases">
        <title>Marinobacter qingdaonensis sp. nov., isolated from the intertidal sediment of Qingdao, PR China.</title>
        <authorList>
            <person name="Li Y."/>
        </authorList>
    </citation>
    <scope>NUCLEOTIDE SEQUENCE [LARGE SCALE GENOMIC DNA]</scope>
    <source>
        <strain evidence="1 2">ASW11-75</strain>
    </source>
</reference>
<proteinExistence type="predicted"/>
<organism evidence="1 2">
    <name type="scientific">Marinobacter qingdaonensis</name>
    <dbReference type="NCBI Taxonomy" id="3108486"/>
    <lineage>
        <taxon>Bacteria</taxon>
        <taxon>Pseudomonadati</taxon>
        <taxon>Pseudomonadota</taxon>
        <taxon>Gammaproteobacteria</taxon>
        <taxon>Pseudomonadales</taxon>
        <taxon>Marinobacteraceae</taxon>
        <taxon>Marinobacter</taxon>
    </lineage>
</organism>
<dbReference type="EMBL" id="JAYDCJ010000001">
    <property type="protein sequence ID" value="MEA1079531.1"/>
    <property type="molecule type" value="Genomic_DNA"/>
</dbReference>
<sequence length="115" mass="13051">MKAAIFTDNFDPDGDRLLTLAPGKSKMGDVSRRRTRVKTLDGGYAIEDRGYSPADRSMSLVFAVSESELDYLRYLTATYTYAYICIEKNLYYVSIARLSEGVMQATLFVDVEEEY</sequence>
<evidence type="ECO:0000313" key="1">
    <source>
        <dbReference type="EMBL" id="MEA1079531.1"/>
    </source>
</evidence>
<gene>
    <name evidence="1" type="ORF">U5822_02545</name>
</gene>
<dbReference type="RefSeq" id="WP_322854051.1">
    <property type="nucleotide sequence ID" value="NZ_JAYDCJ010000001.1"/>
</dbReference>
<protein>
    <submittedName>
        <fullName evidence="1">Uncharacterized protein</fullName>
    </submittedName>
</protein>
<accession>A0ABU5NUP0</accession>
<name>A0ABU5NUP0_9GAMM</name>
<comment type="caution">
    <text evidence="1">The sequence shown here is derived from an EMBL/GenBank/DDBJ whole genome shotgun (WGS) entry which is preliminary data.</text>
</comment>
<dbReference type="Proteomes" id="UP001305746">
    <property type="component" value="Unassembled WGS sequence"/>
</dbReference>
<keyword evidence="2" id="KW-1185">Reference proteome</keyword>